<feature type="compositionally biased region" description="Polar residues" evidence="10">
    <location>
        <begin position="319"/>
        <end position="328"/>
    </location>
</feature>
<proteinExistence type="inferred from homology"/>
<keyword evidence="3" id="KW-1003">Cell membrane</keyword>
<accession>A0A5B7CEN0</accession>
<evidence type="ECO:0000256" key="3">
    <source>
        <dbReference type="ARBA" id="ARBA00022475"/>
    </source>
</evidence>
<feature type="transmembrane region" description="Helical" evidence="11">
    <location>
        <begin position="59"/>
        <end position="84"/>
    </location>
</feature>
<feature type="region of interest" description="Disordered" evidence="10">
    <location>
        <begin position="301"/>
        <end position="328"/>
    </location>
</feature>
<protein>
    <recommendedName>
        <fullName evidence="12">G-protein coupled receptors family 1 profile domain-containing protein</fullName>
    </recommendedName>
</protein>
<evidence type="ECO:0000256" key="5">
    <source>
        <dbReference type="ARBA" id="ARBA00022989"/>
    </source>
</evidence>
<dbReference type="InterPro" id="IPR017452">
    <property type="entry name" value="GPCR_Rhodpsn_7TM"/>
</dbReference>
<dbReference type="InterPro" id="IPR000276">
    <property type="entry name" value="GPCR_Rhodpsn"/>
</dbReference>
<keyword evidence="4 11" id="KW-0812">Transmembrane</keyword>
<sequence length="328" mass="35552">MNTTDNNTLLDFGGPPTPAALLWFALVHCYCVLVIGTLGNALALWCVGTCGKTRRPVKVLLFSVFLPALLVCLLTRPVIGEALISLITRDPHRVSHMVININSAVYSSLASTELVSIAAVAVVRAVSVLSPHVGTLEIGGASLLVATLCLYSGVSGAGLVALMAISDAYMVLVTILFFINTTMPAVITAVAYILMIVTVQRNKRRLAASQQQAKSVSSMDQATRAMLAVFLSNLVFGVPHTIYHLMGKLPLYMSIIFHVLFSTHFMVDPLVFVWFNNNYRTRVQSYVQKVTHSLSSQATSSTVQYSTTSQSDNHRHHPSTNGQVDTNV</sequence>
<organism evidence="13 14">
    <name type="scientific">Portunus trituberculatus</name>
    <name type="common">Swimming crab</name>
    <name type="synonym">Neptunus trituberculatus</name>
    <dbReference type="NCBI Taxonomy" id="210409"/>
    <lineage>
        <taxon>Eukaryota</taxon>
        <taxon>Metazoa</taxon>
        <taxon>Ecdysozoa</taxon>
        <taxon>Arthropoda</taxon>
        <taxon>Crustacea</taxon>
        <taxon>Multicrustacea</taxon>
        <taxon>Malacostraca</taxon>
        <taxon>Eumalacostraca</taxon>
        <taxon>Eucarida</taxon>
        <taxon>Decapoda</taxon>
        <taxon>Pleocyemata</taxon>
        <taxon>Brachyura</taxon>
        <taxon>Eubrachyura</taxon>
        <taxon>Portunoidea</taxon>
        <taxon>Portunidae</taxon>
        <taxon>Portuninae</taxon>
        <taxon>Portunus</taxon>
    </lineage>
</organism>
<comment type="caution">
    <text evidence="13">The sequence shown here is derived from an EMBL/GenBank/DDBJ whole genome shotgun (WGS) entry which is preliminary data.</text>
</comment>
<dbReference type="GO" id="GO:0005886">
    <property type="term" value="C:plasma membrane"/>
    <property type="evidence" value="ECO:0007669"/>
    <property type="project" value="UniProtKB-SubCell"/>
</dbReference>
<dbReference type="AlphaFoldDB" id="A0A5B7CEN0"/>
<dbReference type="PROSITE" id="PS50262">
    <property type="entry name" value="G_PROTEIN_RECEP_F1_2"/>
    <property type="match status" value="1"/>
</dbReference>
<dbReference type="PRINTS" id="PR00237">
    <property type="entry name" value="GPCRRHODOPSN"/>
</dbReference>
<feature type="compositionally biased region" description="Low complexity" evidence="10">
    <location>
        <begin position="301"/>
        <end position="311"/>
    </location>
</feature>
<keyword evidence="6" id="KW-0297">G-protein coupled receptor</keyword>
<keyword evidence="9" id="KW-0807">Transducer</keyword>
<dbReference type="GO" id="GO:0004930">
    <property type="term" value="F:G protein-coupled receptor activity"/>
    <property type="evidence" value="ECO:0007669"/>
    <property type="project" value="UniProtKB-KW"/>
</dbReference>
<reference evidence="13 14" key="1">
    <citation type="submission" date="2019-05" db="EMBL/GenBank/DDBJ databases">
        <title>Another draft genome of Portunus trituberculatus and its Hox gene families provides insights of decapod evolution.</title>
        <authorList>
            <person name="Jeong J.-H."/>
            <person name="Song I."/>
            <person name="Kim S."/>
            <person name="Choi T."/>
            <person name="Kim D."/>
            <person name="Ryu S."/>
            <person name="Kim W."/>
        </authorList>
    </citation>
    <scope>NUCLEOTIDE SEQUENCE [LARGE SCALE GENOMIC DNA]</scope>
    <source>
        <tissue evidence="13">Muscle</tissue>
    </source>
</reference>
<dbReference type="SUPFAM" id="SSF81321">
    <property type="entry name" value="Family A G protein-coupled receptor-like"/>
    <property type="match status" value="1"/>
</dbReference>
<dbReference type="OrthoDB" id="6375191at2759"/>
<evidence type="ECO:0000256" key="1">
    <source>
        <dbReference type="ARBA" id="ARBA00004651"/>
    </source>
</evidence>
<evidence type="ECO:0000256" key="2">
    <source>
        <dbReference type="ARBA" id="ARBA00010663"/>
    </source>
</evidence>
<evidence type="ECO:0000256" key="6">
    <source>
        <dbReference type="ARBA" id="ARBA00023040"/>
    </source>
</evidence>
<keyword evidence="7 11" id="KW-0472">Membrane</keyword>
<keyword evidence="5 11" id="KW-1133">Transmembrane helix</keyword>
<keyword evidence="8" id="KW-0675">Receptor</keyword>
<dbReference type="EMBL" id="VSRR010000016">
    <property type="protein sequence ID" value="MPC08072.1"/>
    <property type="molecule type" value="Genomic_DNA"/>
</dbReference>
<evidence type="ECO:0000259" key="12">
    <source>
        <dbReference type="PROSITE" id="PS50262"/>
    </source>
</evidence>
<feature type="transmembrane region" description="Helical" evidence="11">
    <location>
        <begin position="251"/>
        <end position="275"/>
    </location>
</feature>
<dbReference type="PANTHER" id="PTHR24228">
    <property type="entry name" value="B2 BRADYKININ RECEPTOR/ANGIOTENSIN II RECEPTOR"/>
    <property type="match status" value="1"/>
</dbReference>
<feature type="transmembrane region" description="Helical" evidence="11">
    <location>
        <begin position="20"/>
        <end position="47"/>
    </location>
</feature>
<dbReference type="Gene3D" id="1.20.1070.10">
    <property type="entry name" value="Rhodopsin 7-helix transmembrane proteins"/>
    <property type="match status" value="1"/>
</dbReference>
<feature type="transmembrane region" description="Helical" evidence="11">
    <location>
        <begin position="138"/>
        <end position="165"/>
    </location>
</feature>
<name>A0A5B7CEN0_PORTR</name>
<dbReference type="PANTHER" id="PTHR24228:SF59">
    <property type="entry name" value="NEUROPEPTIDE RECEPTOR 15"/>
    <property type="match status" value="1"/>
</dbReference>
<evidence type="ECO:0000256" key="7">
    <source>
        <dbReference type="ARBA" id="ARBA00023136"/>
    </source>
</evidence>
<evidence type="ECO:0000256" key="8">
    <source>
        <dbReference type="ARBA" id="ARBA00023170"/>
    </source>
</evidence>
<evidence type="ECO:0000256" key="10">
    <source>
        <dbReference type="SAM" id="MobiDB-lite"/>
    </source>
</evidence>
<evidence type="ECO:0000256" key="9">
    <source>
        <dbReference type="ARBA" id="ARBA00023224"/>
    </source>
</evidence>
<dbReference type="Proteomes" id="UP000324222">
    <property type="component" value="Unassembled WGS sequence"/>
</dbReference>
<gene>
    <name evidence="13" type="ORF">E2C01_000645</name>
</gene>
<evidence type="ECO:0000256" key="4">
    <source>
        <dbReference type="ARBA" id="ARBA00022692"/>
    </source>
</evidence>
<feature type="transmembrane region" description="Helical" evidence="11">
    <location>
        <begin position="171"/>
        <end position="197"/>
    </location>
</feature>
<evidence type="ECO:0000256" key="11">
    <source>
        <dbReference type="SAM" id="Phobius"/>
    </source>
</evidence>
<feature type="domain" description="G-protein coupled receptors family 1 profile" evidence="12">
    <location>
        <begin position="149"/>
        <end position="272"/>
    </location>
</feature>
<feature type="transmembrane region" description="Helical" evidence="11">
    <location>
        <begin position="104"/>
        <end position="126"/>
    </location>
</feature>
<evidence type="ECO:0000313" key="13">
    <source>
        <dbReference type="EMBL" id="MPC08072.1"/>
    </source>
</evidence>
<dbReference type="CDD" id="cd00637">
    <property type="entry name" value="7tm_classA_rhodopsin-like"/>
    <property type="match status" value="1"/>
</dbReference>
<feature type="transmembrane region" description="Helical" evidence="11">
    <location>
        <begin position="225"/>
        <end position="245"/>
    </location>
</feature>
<comment type="subcellular location">
    <subcellularLocation>
        <location evidence="1">Cell membrane</location>
        <topology evidence="1">Multi-pass membrane protein</topology>
    </subcellularLocation>
</comment>
<comment type="similarity">
    <text evidence="2">Belongs to the G-protein coupled receptor 1 family.</text>
</comment>
<evidence type="ECO:0000313" key="14">
    <source>
        <dbReference type="Proteomes" id="UP000324222"/>
    </source>
</evidence>
<keyword evidence="14" id="KW-1185">Reference proteome</keyword>